<keyword evidence="9" id="KW-1185">Reference proteome</keyword>
<dbReference type="OMA" id="KIIWFIP"/>
<keyword evidence="3" id="KW-0378">Hydrolase</keyword>
<dbReference type="STRING" id="1220926.S2JPW2"/>
<dbReference type="InterPro" id="IPR033771">
    <property type="entry name" value="Rrp44_CSD1"/>
</dbReference>
<dbReference type="GO" id="GO:0004527">
    <property type="term" value="F:exonuclease activity"/>
    <property type="evidence" value="ECO:0007669"/>
    <property type="project" value="UniProtKB-KW"/>
</dbReference>
<dbReference type="Pfam" id="PF17216">
    <property type="entry name" value="Rrp44_CSD1"/>
    <property type="match status" value="1"/>
</dbReference>
<name>S2JPW2_MUCC1</name>
<proteinExistence type="inferred from homology"/>
<protein>
    <recommendedName>
        <fullName evidence="7">RNB domain-containing protein</fullName>
    </recommendedName>
</protein>
<dbReference type="Proteomes" id="UP000014254">
    <property type="component" value="Unassembled WGS sequence"/>
</dbReference>
<dbReference type="Pfam" id="PF00773">
    <property type="entry name" value="RNB"/>
    <property type="match status" value="1"/>
</dbReference>
<gene>
    <name evidence="8" type="ORF">HMPREF1544_02612</name>
</gene>
<keyword evidence="2" id="KW-0540">Nuclease</keyword>
<dbReference type="Gene3D" id="2.40.50.690">
    <property type="match status" value="1"/>
</dbReference>
<feature type="domain" description="RNB" evidence="7">
    <location>
        <begin position="560"/>
        <end position="897"/>
    </location>
</feature>
<dbReference type="AlphaFoldDB" id="S2JPW2"/>
<dbReference type="GO" id="GO:0003723">
    <property type="term" value="F:RNA binding"/>
    <property type="evidence" value="ECO:0007669"/>
    <property type="project" value="UniProtKB-KW"/>
</dbReference>
<evidence type="ECO:0000256" key="5">
    <source>
        <dbReference type="ARBA" id="ARBA00022884"/>
    </source>
</evidence>
<dbReference type="VEuPathDB" id="FungiDB:HMPREF1544_02612"/>
<dbReference type="InterPro" id="IPR041505">
    <property type="entry name" value="Dis3_CSD2"/>
</dbReference>
<dbReference type="InterPro" id="IPR012340">
    <property type="entry name" value="NA-bd_OB-fold"/>
</dbReference>
<dbReference type="PANTHER" id="PTHR23355:SF66">
    <property type="entry name" value="DIS3-LIKE EXONUCLEASE 2-RELATED"/>
    <property type="match status" value="1"/>
</dbReference>
<dbReference type="EMBL" id="KE123919">
    <property type="protein sequence ID" value="EPB90552.1"/>
    <property type="molecule type" value="Genomic_DNA"/>
</dbReference>
<dbReference type="GO" id="GO:0000932">
    <property type="term" value="C:P-body"/>
    <property type="evidence" value="ECO:0007669"/>
    <property type="project" value="TreeGrafter"/>
</dbReference>
<dbReference type="eggNOG" id="KOG2102">
    <property type="taxonomic scope" value="Eukaryota"/>
</dbReference>
<feature type="region of interest" description="Disordered" evidence="6">
    <location>
        <begin position="17"/>
        <end position="134"/>
    </location>
</feature>
<dbReference type="FunFam" id="2.40.50.700:FF:000002">
    <property type="entry name" value="Cell wall biogenesis protein"/>
    <property type="match status" value="1"/>
</dbReference>
<dbReference type="GO" id="GO:0004540">
    <property type="term" value="F:RNA nuclease activity"/>
    <property type="evidence" value="ECO:0007669"/>
    <property type="project" value="InterPro"/>
</dbReference>
<dbReference type="InterPro" id="IPR050180">
    <property type="entry name" value="RNR_Ribonuclease"/>
</dbReference>
<dbReference type="OrthoDB" id="2285229at2759"/>
<feature type="region of interest" description="Disordered" evidence="6">
    <location>
        <begin position="151"/>
        <end position="193"/>
    </location>
</feature>
<evidence type="ECO:0000259" key="7">
    <source>
        <dbReference type="SMART" id="SM00955"/>
    </source>
</evidence>
<evidence type="ECO:0000313" key="8">
    <source>
        <dbReference type="EMBL" id="EPB90552.1"/>
    </source>
</evidence>
<dbReference type="Gene3D" id="2.40.50.700">
    <property type="match status" value="1"/>
</dbReference>
<keyword evidence="5" id="KW-0694">RNA-binding</keyword>
<evidence type="ECO:0000256" key="1">
    <source>
        <dbReference type="ARBA" id="ARBA00005785"/>
    </source>
</evidence>
<sequence length="1043" mass="117635">MQKGQVQVQEISHLHHPLAVESTVHPSQLLTAVDAQQTQKKSPNSRRRRRGSRRRSSAVADMAPEEDGEEEEKEEQDMSSNAQPSAESDPFFMTVHHGHHKHRRRSSHTGSKARPKHKVSVSKRDQEEDESPAFQSLVDIISEIKRLPSISITPDTNTDESPAIDKDSNVWKRVRRHSEPPQKMRQQHQNDHTVKKNGSALKTISEQHQRFGEPIFTNSFLPLEEEELADSENMDMLVSPLNNDSTCPPPNRTRSRSVPNTLVNQHHQNQDHSTSSRKPLYPAHMSVTEAAAAVRSRLLYSGMLRVDMQDSSEANVECEELDASIYIFGSKNRNRALDGDQVAVELVDVDEMLNEKLTKRQIRYTRRLSAMSLNGGQASSVTSNGGLSSIPEDNSILLDVGSEMAVRPKYCGRVVCVLERPKSMLFAGTLSLNRPHAKTLDNGSRDKKETHSPKIIWFIPADKRLPLVAVTVKNAPADFTKYHEEYKNRIFLGNILRWPVTSLHPFGSIEKEIGWVGELGVHSGVLMADHHIKDADFSEQVIKAAASVPTKITQEDKKGRRDLSQENFDIFTLGDANQDLDYAFSVTSGDSLEKGIYEVGIHVSDVAAHIVANTPLEREARERCCAVNLVDKKIPIFPESFIKSHCSLQVGKRRLAYSVICRFTENGVLLHAWIGKTLVKAKQHVNFNQLTTDAKSILKVCKKLQQNRLRKFDGVSLAQSFETFKLADSGYPQDIERINQTDEDVLIQELLILANTEVAQKISTRFPDQALLYRQEPANMSKLVSSRFPHLNRTYANVFFGQATIQDYFDNVPSTDTIQGLLDLVKEQETSTEKQETLVHMIRQAIPPSKYYSAGSVDISKFRHTSFGASIYTVFTEPIHNYASIHVQRQLNAALKGEGQDSENFDLTDKVARHCNSAHLLKTAAEKESKKLYTAAYIYRQCLNEEVKKIPVHSFVTQIKTDSLQLYVPEYDLELSVVLNDQSLPSGQHRYDALLNQVELSWLDDDDDKSNKCILRPLSNVSISILVDLKVIKPVFQVEILKQ</sequence>
<feature type="compositionally biased region" description="Basic and acidic residues" evidence="6">
    <location>
        <begin position="177"/>
        <end position="193"/>
    </location>
</feature>
<feature type="compositionally biased region" description="Polar residues" evidence="6">
    <location>
        <begin position="151"/>
        <end position="160"/>
    </location>
</feature>
<comment type="similarity">
    <text evidence="1">Belongs to the RNR ribonuclease family.</text>
</comment>
<dbReference type="PANTHER" id="PTHR23355">
    <property type="entry name" value="RIBONUCLEASE"/>
    <property type="match status" value="1"/>
</dbReference>
<dbReference type="InterPro" id="IPR001900">
    <property type="entry name" value="RNase_II/R"/>
</dbReference>
<dbReference type="InParanoid" id="S2JPW2"/>
<accession>S2JPW2</accession>
<evidence type="ECO:0000256" key="3">
    <source>
        <dbReference type="ARBA" id="ARBA00022801"/>
    </source>
</evidence>
<feature type="compositionally biased region" description="Acidic residues" evidence="6">
    <location>
        <begin position="63"/>
        <end position="77"/>
    </location>
</feature>
<evidence type="ECO:0000256" key="4">
    <source>
        <dbReference type="ARBA" id="ARBA00022839"/>
    </source>
</evidence>
<dbReference type="SMART" id="SM00955">
    <property type="entry name" value="RNB"/>
    <property type="match status" value="1"/>
</dbReference>
<evidence type="ECO:0000256" key="2">
    <source>
        <dbReference type="ARBA" id="ARBA00022722"/>
    </source>
</evidence>
<evidence type="ECO:0000313" key="9">
    <source>
        <dbReference type="Proteomes" id="UP000014254"/>
    </source>
</evidence>
<organism evidence="8 9">
    <name type="scientific">Mucor circinelloides f. circinelloides (strain 1006PhL)</name>
    <name type="common">Mucormycosis agent</name>
    <name type="synonym">Calyptromyces circinelloides</name>
    <dbReference type="NCBI Taxonomy" id="1220926"/>
    <lineage>
        <taxon>Eukaryota</taxon>
        <taxon>Fungi</taxon>
        <taxon>Fungi incertae sedis</taxon>
        <taxon>Mucoromycota</taxon>
        <taxon>Mucoromycotina</taxon>
        <taxon>Mucoromycetes</taxon>
        <taxon>Mucorales</taxon>
        <taxon>Mucorineae</taxon>
        <taxon>Mucoraceae</taxon>
        <taxon>Mucor</taxon>
    </lineage>
</organism>
<feature type="compositionally biased region" description="Polar residues" evidence="6">
    <location>
        <begin position="24"/>
        <end position="42"/>
    </location>
</feature>
<evidence type="ECO:0000256" key="6">
    <source>
        <dbReference type="SAM" id="MobiDB-lite"/>
    </source>
</evidence>
<feature type="compositionally biased region" description="Basic residues" evidence="6">
    <location>
        <begin position="43"/>
        <end position="56"/>
    </location>
</feature>
<keyword evidence="4" id="KW-0269">Exonuclease</keyword>
<feature type="compositionally biased region" description="Basic residues" evidence="6">
    <location>
        <begin position="96"/>
        <end position="121"/>
    </location>
</feature>
<dbReference type="Pfam" id="PF17849">
    <property type="entry name" value="OB_Dis3"/>
    <property type="match status" value="1"/>
</dbReference>
<dbReference type="SUPFAM" id="SSF50249">
    <property type="entry name" value="Nucleic acid-binding proteins"/>
    <property type="match status" value="2"/>
</dbReference>
<reference evidence="9" key="1">
    <citation type="submission" date="2013-05" db="EMBL/GenBank/DDBJ databases">
        <title>The Genome sequence of Mucor circinelloides f. circinelloides 1006PhL.</title>
        <authorList>
            <consortium name="The Broad Institute Genomics Platform"/>
            <person name="Cuomo C."/>
            <person name="Earl A."/>
            <person name="Findley K."/>
            <person name="Lee S.C."/>
            <person name="Walker B."/>
            <person name="Young S."/>
            <person name="Zeng Q."/>
            <person name="Gargeya S."/>
            <person name="Fitzgerald M."/>
            <person name="Haas B."/>
            <person name="Abouelleil A."/>
            <person name="Allen A.W."/>
            <person name="Alvarado L."/>
            <person name="Arachchi H.M."/>
            <person name="Berlin A.M."/>
            <person name="Chapman S.B."/>
            <person name="Gainer-Dewar J."/>
            <person name="Goldberg J."/>
            <person name="Griggs A."/>
            <person name="Gujja S."/>
            <person name="Hansen M."/>
            <person name="Howarth C."/>
            <person name="Imamovic A."/>
            <person name="Ireland A."/>
            <person name="Larimer J."/>
            <person name="McCowan C."/>
            <person name="Murphy C."/>
            <person name="Pearson M."/>
            <person name="Poon T.W."/>
            <person name="Priest M."/>
            <person name="Roberts A."/>
            <person name="Saif S."/>
            <person name="Shea T."/>
            <person name="Sisk P."/>
            <person name="Sykes S."/>
            <person name="Wortman J."/>
            <person name="Nusbaum C."/>
            <person name="Birren B."/>
        </authorList>
    </citation>
    <scope>NUCLEOTIDE SEQUENCE [LARGE SCALE GENOMIC DNA]</scope>
    <source>
        <strain evidence="9">1006PhL</strain>
    </source>
</reference>